<feature type="transmembrane region" description="Helical" evidence="1">
    <location>
        <begin position="116"/>
        <end position="139"/>
    </location>
</feature>
<dbReference type="Pfam" id="PF20153">
    <property type="entry name" value="DUF6535"/>
    <property type="match status" value="1"/>
</dbReference>
<keyword evidence="1" id="KW-0812">Transmembrane</keyword>
<feature type="non-terminal residue" evidence="3">
    <location>
        <position position="141"/>
    </location>
</feature>
<dbReference type="InterPro" id="IPR045338">
    <property type="entry name" value="DUF6535"/>
</dbReference>
<keyword evidence="1" id="KW-1133">Transmembrane helix</keyword>
<organism evidence="3 4">
    <name type="scientific">Sphaerobolus stellatus (strain SS14)</name>
    <dbReference type="NCBI Taxonomy" id="990650"/>
    <lineage>
        <taxon>Eukaryota</taxon>
        <taxon>Fungi</taxon>
        <taxon>Dikarya</taxon>
        <taxon>Basidiomycota</taxon>
        <taxon>Agaricomycotina</taxon>
        <taxon>Agaricomycetes</taxon>
        <taxon>Phallomycetidae</taxon>
        <taxon>Geastrales</taxon>
        <taxon>Sphaerobolaceae</taxon>
        <taxon>Sphaerobolus</taxon>
    </lineage>
</organism>
<evidence type="ECO:0000313" key="4">
    <source>
        <dbReference type="Proteomes" id="UP000054279"/>
    </source>
</evidence>
<sequence length="141" mass="15754">MSQPNIANEVLEPAEEREEFREDYNQFWTQYKYVAEEHDEEFLERHTTNLDSLLIFAGLFSAVSSAFIVQMESGLTPDPTNTTNDLLFQLIQIIDNSTTIGLDVPVSADNTAVSMIWIQAISYVSLSTSLLAAFGAVIAKQ</sequence>
<keyword evidence="4" id="KW-1185">Reference proteome</keyword>
<evidence type="ECO:0000313" key="3">
    <source>
        <dbReference type="EMBL" id="KIJ40612.1"/>
    </source>
</evidence>
<keyword evidence="1" id="KW-0472">Membrane</keyword>
<dbReference type="Proteomes" id="UP000054279">
    <property type="component" value="Unassembled WGS sequence"/>
</dbReference>
<dbReference type="HOGENOM" id="CLU_018688_3_0_1"/>
<evidence type="ECO:0000259" key="2">
    <source>
        <dbReference type="Pfam" id="PF20153"/>
    </source>
</evidence>
<gene>
    <name evidence="3" type="ORF">M422DRAFT_173615</name>
</gene>
<proteinExistence type="predicted"/>
<protein>
    <recommendedName>
        <fullName evidence="2">DUF6535 domain-containing protein</fullName>
    </recommendedName>
</protein>
<dbReference type="EMBL" id="KN837143">
    <property type="protein sequence ID" value="KIJ40612.1"/>
    <property type="molecule type" value="Genomic_DNA"/>
</dbReference>
<reference evidence="3 4" key="1">
    <citation type="submission" date="2014-06" db="EMBL/GenBank/DDBJ databases">
        <title>Evolutionary Origins and Diversification of the Mycorrhizal Mutualists.</title>
        <authorList>
            <consortium name="DOE Joint Genome Institute"/>
            <consortium name="Mycorrhizal Genomics Consortium"/>
            <person name="Kohler A."/>
            <person name="Kuo A."/>
            <person name="Nagy L.G."/>
            <person name="Floudas D."/>
            <person name="Copeland A."/>
            <person name="Barry K.W."/>
            <person name="Cichocki N."/>
            <person name="Veneault-Fourrey C."/>
            <person name="LaButti K."/>
            <person name="Lindquist E.A."/>
            <person name="Lipzen A."/>
            <person name="Lundell T."/>
            <person name="Morin E."/>
            <person name="Murat C."/>
            <person name="Riley R."/>
            <person name="Ohm R."/>
            <person name="Sun H."/>
            <person name="Tunlid A."/>
            <person name="Henrissat B."/>
            <person name="Grigoriev I.V."/>
            <person name="Hibbett D.S."/>
            <person name="Martin F."/>
        </authorList>
    </citation>
    <scope>NUCLEOTIDE SEQUENCE [LARGE SCALE GENOMIC DNA]</scope>
    <source>
        <strain evidence="3 4">SS14</strain>
    </source>
</reference>
<evidence type="ECO:0000256" key="1">
    <source>
        <dbReference type="SAM" id="Phobius"/>
    </source>
</evidence>
<feature type="domain" description="DUF6535" evidence="2">
    <location>
        <begin position="28"/>
        <end position="141"/>
    </location>
</feature>
<feature type="transmembrane region" description="Helical" evidence="1">
    <location>
        <begin position="53"/>
        <end position="71"/>
    </location>
</feature>
<name>A0A0C9VGQ4_SPHS4</name>
<accession>A0A0C9VGQ4</accession>
<dbReference type="OrthoDB" id="3219854at2759"/>
<dbReference type="AlphaFoldDB" id="A0A0C9VGQ4"/>